<protein>
    <submittedName>
        <fullName evidence="3">Spt-Ada-Gcn5-acetyltransferase</fullName>
    </submittedName>
</protein>
<sequence length="689" mass="78510">MTQIRVRTNNFQNKLTVPGKAVQLRARVVSPKQTIPISHLKSSLENTNLKTVGLNAKPAGQKPFVPSKPAFAQQKQMPSRPQPTTAFKKAAPKPVQYESEDSDDDMDDVDLEELQKYADMDSDDEGDGEEGEEGEGDEEEGEEGEDDEEGDEEEAEVEVKKPKTGPSALKATPESLNRTPKNAAWHMIVDPDKYHNKPLPSGRQAKFEIPEEDDDEEEEEFEEGEEGEEGEEEEEEDEENGYPQVRQPKTPGGGRKTPKSLGGDPEFKDKVKDLAELYTLHQMGFEPQTGEYDLNTDNQLISQSIKRGTQDLMKSETVTLGQAMICMVGSMVERGSIYANSYLEQRGSLNRVPDCRHFSWFLDSPEIKGRFEEPLKRIHHLYGAKIREINPFWSLGMIFLGTLFQYADARRNTAHQQQQMMQQPMMMNPQMQQQQMMNPQMQQQQMMNHQMQQQQMMNSQMQQQQMMNPQMQQQARAPSPQMQQQVQVAPQALSPAEEERRQKLLKMKEMMQKRNQAVAEAEQKKTTLVEQDSIKQPAPQNKVAENLIIETQYDPDIESVVQMMKTMNPLERRQFSQTIQTGQVPQRPSQPQYRAPRQPSRPIKPPVLTRGVRQVEFEDESEDESDSSSCYDGQSFSIEDESEESEEEVPIPKWRPTTPGRPSMKPKTPKSKNPTSIDIGVTPVRTPPA</sequence>
<name>A0A8F8PQZ9_9VIRU</name>
<feature type="compositionally biased region" description="Acidic residues" evidence="2">
    <location>
        <begin position="638"/>
        <end position="649"/>
    </location>
</feature>
<feature type="compositionally biased region" description="Polar residues" evidence="2">
    <location>
        <begin position="73"/>
        <end position="85"/>
    </location>
</feature>
<feature type="compositionally biased region" description="Acidic residues" evidence="2">
    <location>
        <begin position="120"/>
        <end position="156"/>
    </location>
</feature>
<feature type="compositionally biased region" description="Polar residues" evidence="2">
    <location>
        <begin position="578"/>
        <end position="592"/>
    </location>
</feature>
<feature type="compositionally biased region" description="Low complexity" evidence="2">
    <location>
        <begin position="662"/>
        <end position="676"/>
    </location>
</feature>
<feature type="coiled-coil region" evidence="1">
    <location>
        <begin position="504"/>
        <end position="531"/>
    </location>
</feature>
<accession>A0A8F8PQZ9</accession>
<evidence type="ECO:0000256" key="2">
    <source>
        <dbReference type="SAM" id="MobiDB-lite"/>
    </source>
</evidence>
<organism evidence="3">
    <name type="scientific">Clandestinovirus</name>
    <dbReference type="NCBI Taxonomy" id="2831644"/>
    <lineage>
        <taxon>Viruses</taxon>
    </lineage>
</organism>
<feature type="compositionally biased region" description="Acidic residues" evidence="2">
    <location>
        <begin position="210"/>
        <end position="240"/>
    </location>
</feature>
<feature type="region of interest" description="Disordered" evidence="2">
    <location>
        <begin position="54"/>
        <end position="267"/>
    </location>
</feature>
<dbReference type="EMBL" id="MZ420154">
    <property type="protein sequence ID" value="QYA18609.1"/>
    <property type="molecule type" value="Genomic_DNA"/>
</dbReference>
<evidence type="ECO:0000313" key="3">
    <source>
        <dbReference type="EMBL" id="QYA18609.1"/>
    </source>
</evidence>
<feature type="region of interest" description="Disordered" evidence="2">
    <location>
        <begin position="578"/>
        <end position="689"/>
    </location>
</feature>
<reference evidence="3" key="1">
    <citation type="submission" date="2021-06" db="EMBL/GenBank/DDBJ databases">
        <authorList>
            <person name="Rolland C."/>
        </authorList>
    </citation>
    <scope>NUCLEOTIDE SEQUENCE</scope>
    <source>
        <strain evidence="3">347.936635</strain>
    </source>
</reference>
<proteinExistence type="predicted"/>
<feature type="compositionally biased region" description="Acidic residues" evidence="2">
    <location>
        <begin position="617"/>
        <end position="626"/>
    </location>
</feature>
<gene>
    <name evidence="3" type="ORF">KOM_12_340</name>
</gene>
<keyword evidence="1" id="KW-0175">Coiled coil</keyword>
<keyword evidence="3" id="KW-0808">Transferase</keyword>
<dbReference type="GO" id="GO:0016740">
    <property type="term" value="F:transferase activity"/>
    <property type="evidence" value="ECO:0007669"/>
    <property type="project" value="UniProtKB-KW"/>
</dbReference>
<feature type="compositionally biased region" description="Acidic residues" evidence="2">
    <location>
        <begin position="98"/>
        <end position="112"/>
    </location>
</feature>
<evidence type="ECO:0000256" key="1">
    <source>
        <dbReference type="SAM" id="Coils"/>
    </source>
</evidence>